<dbReference type="EMBL" id="JARK01001647">
    <property type="protein sequence ID" value="EYB84712.1"/>
    <property type="molecule type" value="Genomic_DNA"/>
</dbReference>
<keyword evidence="2" id="KW-1185">Reference proteome</keyword>
<sequence length="128" mass="15144">MWMLRRAQAEGVAIVIDVSCTHYKIFVISTPNNIPVQNLRGFCEIPHLLYTYPNPTKMMLRYKMDICYGTKWIFVFNTPESLLGEVWAKIFVLRFWSRTSRMVPFPILTHRRQSTSWRVVPRGTEAKF</sequence>
<name>A0A016S2Z8_9BILA</name>
<gene>
    <name evidence="1" type="primary">Acey_s0311.g2139</name>
    <name evidence="1" type="ORF">Y032_0311g2139</name>
</gene>
<evidence type="ECO:0000313" key="2">
    <source>
        <dbReference type="Proteomes" id="UP000024635"/>
    </source>
</evidence>
<dbReference type="AlphaFoldDB" id="A0A016S2Z8"/>
<comment type="caution">
    <text evidence="1">The sequence shown here is derived from an EMBL/GenBank/DDBJ whole genome shotgun (WGS) entry which is preliminary data.</text>
</comment>
<accession>A0A016S2Z8</accession>
<evidence type="ECO:0000313" key="1">
    <source>
        <dbReference type="EMBL" id="EYB84712.1"/>
    </source>
</evidence>
<dbReference type="Proteomes" id="UP000024635">
    <property type="component" value="Unassembled WGS sequence"/>
</dbReference>
<protein>
    <submittedName>
        <fullName evidence="1">Uncharacterized protein</fullName>
    </submittedName>
</protein>
<proteinExistence type="predicted"/>
<reference evidence="2" key="1">
    <citation type="journal article" date="2015" name="Nat. Genet.">
        <title>The genome and transcriptome of the zoonotic hookworm Ancylostoma ceylanicum identify infection-specific gene families.</title>
        <authorList>
            <person name="Schwarz E.M."/>
            <person name="Hu Y."/>
            <person name="Antoshechkin I."/>
            <person name="Miller M.M."/>
            <person name="Sternberg P.W."/>
            <person name="Aroian R.V."/>
        </authorList>
    </citation>
    <scope>NUCLEOTIDE SEQUENCE</scope>
    <source>
        <strain evidence="2">HY135</strain>
    </source>
</reference>
<organism evidence="1 2">
    <name type="scientific">Ancylostoma ceylanicum</name>
    <dbReference type="NCBI Taxonomy" id="53326"/>
    <lineage>
        <taxon>Eukaryota</taxon>
        <taxon>Metazoa</taxon>
        <taxon>Ecdysozoa</taxon>
        <taxon>Nematoda</taxon>
        <taxon>Chromadorea</taxon>
        <taxon>Rhabditida</taxon>
        <taxon>Rhabditina</taxon>
        <taxon>Rhabditomorpha</taxon>
        <taxon>Strongyloidea</taxon>
        <taxon>Ancylostomatidae</taxon>
        <taxon>Ancylostomatinae</taxon>
        <taxon>Ancylostoma</taxon>
    </lineage>
</organism>